<evidence type="ECO:0000313" key="2">
    <source>
        <dbReference type="Proteomes" id="UP000054498"/>
    </source>
</evidence>
<dbReference type="Gene3D" id="2.130.10.10">
    <property type="entry name" value="YVTN repeat-like/Quinoprotein amine dehydrogenase"/>
    <property type="match status" value="1"/>
</dbReference>
<accession>A0A0D2NPD7</accession>
<dbReference type="InterPro" id="IPR011964">
    <property type="entry name" value="YVTN_b-propeller_repeat"/>
</dbReference>
<keyword evidence="2" id="KW-1185">Reference proteome</keyword>
<dbReference type="SUPFAM" id="SSF51004">
    <property type="entry name" value="C-terminal (heme d1) domain of cytochrome cd1-nitrite reductase"/>
    <property type="match status" value="1"/>
</dbReference>
<evidence type="ECO:0000313" key="1">
    <source>
        <dbReference type="EMBL" id="KIZ06276.1"/>
    </source>
</evidence>
<dbReference type="InterPro" id="IPR051200">
    <property type="entry name" value="Host-pathogen_enzymatic-act"/>
</dbReference>
<dbReference type="KEGG" id="mng:MNEG_1679"/>
<gene>
    <name evidence="1" type="ORF">MNEG_1679</name>
</gene>
<dbReference type="InterPro" id="IPR011048">
    <property type="entry name" value="Haem_d1_sf"/>
</dbReference>
<sequence>MVIFSPDGRYAYVSSSGNFTGGSPTPDAVVIDAVSRAIVGRIPQASPFSPNIAATPDGKQVWFTLKDSGRVQVISATPPFKTIAVLATGPITNHVNFAVTGDGRQLAYISVAGAAAVQVWTTDSRPARVATVEEVGFNPHGVWPSGDGRRVYVALQGGNAIAVIDTSTNTLAATIPAGGQGPMALAYVPNAIPAGAPPAVNLSAPGVASGNNSLYLVLAPPGAKKGDPLVTRVTLNRQGFIDQLEATVAGIKTGGTYVLALSPDRAGTAGELQPIAQFSGNADGAANPATVGTFRFALGAGGASAGAAAGRRYLVVAEFAGGQVGRVLQVQQE</sequence>
<dbReference type="PANTHER" id="PTHR47197">
    <property type="entry name" value="PROTEIN NIRF"/>
    <property type="match status" value="1"/>
</dbReference>
<dbReference type="Proteomes" id="UP000054498">
    <property type="component" value="Unassembled WGS sequence"/>
</dbReference>
<dbReference type="NCBIfam" id="TIGR02276">
    <property type="entry name" value="beta_rpt_yvtn"/>
    <property type="match status" value="1"/>
</dbReference>
<proteinExistence type="predicted"/>
<dbReference type="OrthoDB" id="10044505at2759"/>
<reference evidence="1 2" key="1">
    <citation type="journal article" date="2013" name="BMC Genomics">
        <title>Reconstruction of the lipid metabolism for the microalga Monoraphidium neglectum from its genome sequence reveals characteristics suitable for biofuel production.</title>
        <authorList>
            <person name="Bogen C."/>
            <person name="Al-Dilaimi A."/>
            <person name="Albersmeier A."/>
            <person name="Wichmann J."/>
            <person name="Grundmann M."/>
            <person name="Rupp O."/>
            <person name="Lauersen K.J."/>
            <person name="Blifernez-Klassen O."/>
            <person name="Kalinowski J."/>
            <person name="Goesmann A."/>
            <person name="Mussgnug J.H."/>
            <person name="Kruse O."/>
        </authorList>
    </citation>
    <scope>NUCLEOTIDE SEQUENCE [LARGE SCALE GENOMIC DNA]</scope>
    <source>
        <strain evidence="1 2">SAG 48.87</strain>
    </source>
</reference>
<dbReference type="GeneID" id="25734540"/>
<dbReference type="EMBL" id="KK100393">
    <property type="protein sequence ID" value="KIZ06276.1"/>
    <property type="molecule type" value="Genomic_DNA"/>
</dbReference>
<dbReference type="RefSeq" id="XP_013905295.1">
    <property type="nucleotide sequence ID" value="XM_014049841.1"/>
</dbReference>
<dbReference type="AlphaFoldDB" id="A0A0D2NPD7"/>
<dbReference type="InterPro" id="IPR015943">
    <property type="entry name" value="WD40/YVTN_repeat-like_dom_sf"/>
</dbReference>
<dbReference type="PANTHER" id="PTHR47197:SF3">
    <property type="entry name" value="DIHYDRO-HEME D1 DEHYDROGENASE"/>
    <property type="match status" value="1"/>
</dbReference>
<organism evidence="1 2">
    <name type="scientific">Monoraphidium neglectum</name>
    <dbReference type="NCBI Taxonomy" id="145388"/>
    <lineage>
        <taxon>Eukaryota</taxon>
        <taxon>Viridiplantae</taxon>
        <taxon>Chlorophyta</taxon>
        <taxon>core chlorophytes</taxon>
        <taxon>Chlorophyceae</taxon>
        <taxon>CS clade</taxon>
        <taxon>Sphaeropleales</taxon>
        <taxon>Selenastraceae</taxon>
        <taxon>Monoraphidium</taxon>
    </lineage>
</organism>
<name>A0A0D2NPD7_9CHLO</name>
<protein>
    <submittedName>
        <fullName evidence="1">YVTN beta-propeller repeat-containing protein</fullName>
    </submittedName>
</protein>